<evidence type="ECO:0000256" key="3">
    <source>
        <dbReference type="ARBA" id="ARBA00022763"/>
    </source>
</evidence>
<evidence type="ECO:0000259" key="16">
    <source>
        <dbReference type="PROSITE" id="PS51198"/>
    </source>
</evidence>
<reference evidence="18 19" key="1">
    <citation type="submission" date="2016-01" db="EMBL/GenBank/DDBJ databases">
        <authorList>
            <person name="Oliw E.H."/>
        </authorList>
    </citation>
    <scope>NUCLEOTIDE SEQUENCE [LARGE SCALE GENOMIC DNA]</scope>
    <source>
        <strain evidence="18 19">PSS_7772B</strain>
    </source>
</reference>
<evidence type="ECO:0000256" key="5">
    <source>
        <dbReference type="ARBA" id="ARBA00022806"/>
    </source>
</evidence>
<keyword evidence="9" id="KW-0234">DNA repair</keyword>
<dbReference type="Gene3D" id="3.40.50.300">
    <property type="entry name" value="P-loop containing nucleotide triphosphate hydrolases"/>
    <property type="match status" value="4"/>
</dbReference>
<dbReference type="PANTHER" id="PTHR11070:SF55">
    <property type="entry name" value="DNA 3'-5' HELICASE"/>
    <property type="match status" value="1"/>
</dbReference>
<dbReference type="SUPFAM" id="SSF52540">
    <property type="entry name" value="P-loop containing nucleoside triphosphate hydrolases"/>
    <property type="match status" value="1"/>
</dbReference>
<dbReference type="PROSITE" id="PS51217">
    <property type="entry name" value="UVRD_HELICASE_CTER"/>
    <property type="match status" value="1"/>
</dbReference>
<dbReference type="RefSeq" id="WP_064346838.1">
    <property type="nucleotide sequence ID" value="NZ_KQ956832.1"/>
</dbReference>
<evidence type="ECO:0000256" key="15">
    <source>
        <dbReference type="SAM" id="MobiDB-lite"/>
    </source>
</evidence>
<evidence type="ECO:0000256" key="11">
    <source>
        <dbReference type="ARBA" id="ARBA00034617"/>
    </source>
</evidence>
<feature type="domain" description="UvrD-like helicase C-terminal" evidence="17">
    <location>
        <begin position="454"/>
        <end position="824"/>
    </location>
</feature>
<dbReference type="InterPro" id="IPR027417">
    <property type="entry name" value="P-loop_NTPase"/>
</dbReference>
<evidence type="ECO:0000256" key="10">
    <source>
        <dbReference type="ARBA" id="ARBA00023235"/>
    </source>
</evidence>
<comment type="catalytic activity">
    <reaction evidence="13">
        <text>ATP + H2O = ADP + phosphate + H(+)</text>
        <dbReference type="Rhea" id="RHEA:13065"/>
        <dbReference type="ChEBI" id="CHEBI:15377"/>
        <dbReference type="ChEBI" id="CHEBI:15378"/>
        <dbReference type="ChEBI" id="CHEBI:30616"/>
        <dbReference type="ChEBI" id="CHEBI:43474"/>
        <dbReference type="ChEBI" id="CHEBI:456216"/>
        <dbReference type="EC" id="5.6.2.4"/>
    </reaction>
</comment>
<dbReference type="Pfam" id="PF12705">
    <property type="entry name" value="PDDEXK_1"/>
    <property type="match status" value="1"/>
</dbReference>
<evidence type="ECO:0000313" key="18">
    <source>
        <dbReference type="EMBL" id="KXA22469.1"/>
    </source>
</evidence>
<evidence type="ECO:0000256" key="2">
    <source>
        <dbReference type="ARBA" id="ARBA00022741"/>
    </source>
</evidence>
<evidence type="ECO:0000256" key="7">
    <source>
        <dbReference type="ARBA" id="ARBA00022840"/>
    </source>
</evidence>
<dbReference type="GO" id="GO:0033202">
    <property type="term" value="C:DNA helicase complex"/>
    <property type="evidence" value="ECO:0007669"/>
    <property type="project" value="TreeGrafter"/>
</dbReference>
<keyword evidence="10" id="KW-0413">Isomerase</keyword>
<keyword evidence="4 14" id="KW-0378">Hydrolase</keyword>
<evidence type="ECO:0000256" key="6">
    <source>
        <dbReference type="ARBA" id="ARBA00022839"/>
    </source>
</evidence>
<feature type="binding site" evidence="14">
    <location>
        <begin position="50"/>
        <end position="57"/>
    </location>
    <ligand>
        <name>ATP</name>
        <dbReference type="ChEBI" id="CHEBI:30616"/>
    </ligand>
</feature>
<evidence type="ECO:0000313" key="19">
    <source>
        <dbReference type="Proteomes" id="UP000070687"/>
    </source>
</evidence>
<dbReference type="GO" id="GO:0004527">
    <property type="term" value="F:exonuclease activity"/>
    <property type="evidence" value="ECO:0007669"/>
    <property type="project" value="UniProtKB-KW"/>
</dbReference>
<dbReference type="EMBL" id="LRQB01000009">
    <property type="protein sequence ID" value="KXA22469.1"/>
    <property type="molecule type" value="Genomic_DNA"/>
</dbReference>
<dbReference type="GO" id="GO:0005524">
    <property type="term" value="F:ATP binding"/>
    <property type="evidence" value="ECO:0007669"/>
    <property type="project" value="UniProtKB-UniRule"/>
</dbReference>
<evidence type="ECO:0000259" key="17">
    <source>
        <dbReference type="PROSITE" id="PS51217"/>
    </source>
</evidence>
<dbReference type="InterPro" id="IPR014016">
    <property type="entry name" value="UvrD-like_ATP-bd"/>
</dbReference>
<dbReference type="Proteomes" id="UP000070687">
    <property type="component" value="Unassembled WGS sequence"/>
</dbReference>
<keyword evidence="7 14" id="KW-0067">ATP-binding</keyword>
<evidence type="ECO:0000256" key="8">
    <source>
        <dbReference type="ARBA" id="ARBA00023125"/>
    </source>
</evidence>
<evidence type="ECO:0000256" key="14">
    <source>
        <dbReference type="PROSITE-ProRule" id="PRU00560"/>
    </source>
</evidence>
<dbReference type="Pfam" id="PF13361">
    <property type="entry name" value="UvrD_C"/>
    <property type="match status" value="1"/>
</dbReference>
<feature type="domain" description="UvrD-like helicase ATP-binding" evidence="16">
    <location>
        <begin position="29"/>
        <end position="453"/>
    </location>
</feature>
<evidence type="ECO:0000256" key="1">
    <source>
        <dbReference type="ARBA" id="ARBA00022722"/>
    </source>
</evidence>
<sequence>MIDEMNNKALREKAFRKDAVHAKSPRNNTDSAEQSAAITAPANKNMIIVAGAGSGKTYTMTRRVIDLIERGVAPESILGLTFTNKAASELLARVAQAVSQHANASQQSFKASASSSNLSTDLSTNAFLKPEVMTYDAFFQSIVRQYGLLVGFDHNTQPLSDAGARELMKPLVNEYVDKHPEVVQWYKFDALVDDVLALAADISCSMIGLNSKGESCDSTSLAVREIQKWNNAWIEHLQQALSSAETTGIIPKKPSAIKLRRGKTESDEKYFKKCENYGKEYVEYLNIALKNTCYDSCNTLFEAAKKRAVLLDLVLAFDAAKQSTNMAQFSDFTIAAYRLVTHFPSIAAQYRRQYSQVLLDEYQDTSTTQAMLIATLFHNERGERNENNNNHNENCANSNSYESQQTHIAAVGDPFQAIYSFRGASSGAFRKLQQALHIDQSSEFSLTQTRRNAQLILQAANAITKPLRVPPLRKSSSLASEVEVSNLQYLENAPRGSISVLNMPTQYQEIEAVVRFVKHVKQHALAQNDNIGASNSQARVAVLFRSKTNIALYEEALQKAGLRTLTVGYSALLEKPEVQDVLALLSVAADHTNTSALMRLLATPRFALSTDDLKVLASVATDENVEYVFHALAQAGLVDAQAPRASWVKLVRDQQSQGAQTNSVHGGVFIADVLLEAFRARLFAKNSTKETLNHLKNMLSKKAYAAILRAGNVLDAVERAQSGSLHDIVRTAIEALNIDIDVAVSRALMNENSSSSTLLNDMHSTLDAMLSLVDAYLQEMSDFTQPTLRGFMAWIQNIDKLNDQPASVDEPADVVLMTIHQSKGLEWPAVAIVGLNESAFPSSQGDGLRVKQTKQDGVYCESAYATLEIASKVPVPMRVDADILPRFPHNADLSVSMNPQESLKNMETVEKIDAEIYGSRAQALLDVAEKFYEREDVPEGAIPAEVRQMYDAAMKTGTLPLSQVEERGRALHVDERHLMYVALTRAKFAALLTCSQSSAMTVDTKGEDSKDGIANAAASAGGTASAAASTAAGFASYTSSSRSKKPSVFWNEVCQAMQESSESVATVKAGSDEVGYVVGDSAAQFAELLSEPSEIPSENNKQLLAWPSASSEYVRDALKKSAEYSEIGEIGEIGAIDKSAESDKSAENSLLSRAEALLQDADLMPHVDWYRDIHALAHQADQLSNIENVNVTAVQRRAMFHATDADNTNVSESQETKRLRREWMAIIRPIPRTASPASDLGTRFHAWAEQFVNAGCVQYASLNVADVTDVADIADGANNVASSEYWPIIVKQGVKLSDLTSAQKNLVHKMNNLSNKLNNNDNISEKLAQTEKTTQAEPSIERKLLTWKQRLVTSRWAYRRPLAAEQPIVAHVPELGAQIINGKLDAVFAGGLDPNDSTKLYTVVDWKTGRKPSDPQDIALKLGQLDWYRLLLSLMTNAPLEAIDATLYYVNISDENQREIHAEAKTKDEILAELHSDTFISLEDDDA</sequence>
<gene>
    <name evidence="18" type="ORF">HMPREF3208_00281</name>
</gene>
<accession>A0A133P1N5</accession>
<dbReference type="InterPro" id="IPR014017">
    <property type="entry name" value="DNA_helicase_UvrD-like_C"/>
</dbReference>
<dbReference type="PANTHER" id="PTHR11070">
    <property type="entry name" value="UVRD / RECB / PCRA DNA HELICASE FAMILY MEMBER"/>
    <property type="match status" value="1"/>
</dbReference>
<evidence type="ECO:0000256" key="9">
    <source>
        <dbReference type="ARBA" id="ARBA00023204"/>
    </source>
</evidence>
<dbReference type="GO" id="GO:0043138">
    <property type="term" value="F:3'-5' DNA helicase activity"/>
    <property type="evidence" value="ECO:0007669"/>
    <property type="project" value="UniProtKB-EC"/>
</dbReference>
<protein>
    <recommendedName>
        <fullName evidence="12">DNA 3'-5' helicase</fullName>
        <ecNumber evidence="12">5.6.2.4</ecNumber>
    </recommendedName>
</protein>
<dbReference type="Gene3D" id="1.10.486.10">
    <property type="entry name" value="PCRA, domain 4"/>
    <property type="match status" value="1"/>
</dbReference>
<keyword evidence="5 14" id="KW-0347">Helicase</keyword>
<evidence type="ECO:0000256" key="4">
    <source>
        <dbReference type="ARBA" id="ARBA00022801"/>
    </source>
</evidence>
<evidence type="ECO:0000256" key="13">
    <source>
        <dbReference type="ARBA" id="ARBA00048988"/>
    </source>
</evidence>
<dbReference type="Gene3D" id="3.90.320.10">
    <property type="match status" value="1"/>
</dbReference>
<keyword evidence="2 14" id="KW-0547">Nucleotide-binding</keyword>
<dbReference type="GO" id="GO:0005829">
    <property type="term" value="C:cytosol"/>
    <property type="evidence" value="ECO:0007669"/>
    <property type="project" value="TreeGrafter"/>
</dbReference>
<name>A0A133P1N5_GARVA</name>
<dbReference type="GO" id="GO:0000725">
    <property type="term" value="P:recombinational repair"/>
    <property type="evidence" value="ECO:0007669"/>
    <property type="project" value="TreeGrafter"/>
</dbReference>
<dbReference type="OrthoDB" id="4812256at2"/>
<dbReference type="PATRIC" id="fig|2702.100.peg.263"/>
<comment type="catalytic activity">
    <reaction evidence="11">
        <text>Couples ATP hydrolysis with the unwinding of duplex DNA by translocating in the 3'-5' direction.</text>
        <dbReference type="EC" id="5.6.2.4"/>
    </reaction>
</comment>
<dbReference type="InterPro" id="IPR000212">
    <property type="entry name" value="DNA_helicase_UvrD/REP"/>
</dbReference>
<dbReference type="PROSITE" id="PS51198">
    <property type="entry name" value="UVRD_HELICASE_ATP_BIND"/>
    <property type="match status" value="1"/>
</dbReference>
<keyword evidence="8" id="KW-0238">DNA-binding</keyword>
<dbReference type="InterPro" id="IPR011604">
    <property type="entry name" value="PDDEXK-like_dom_sf"/>
</dbReference>
<comment type="caution">
    <text evidence="18">The sequence shown here is derived from an EMBL/GenBank/DDBJ whole genome shotgun (WGS) entry which is preliminary data.</text>
</comment>
<dbReference type="InterPro" id="IPR038726">
    <property type="entry name" value="PDDEXK_AddAB-type"/>
</dbReference>
<feature type="compositionally biased region" description="Polar residues" evidence="15">
    <location>
        <begin position="25"/>
        <end position="34"/>
    </location>
</feature>
<dbReference type="Pfam" id="PF00580">
    <property type="entry name" value="UvrD-helicase"/>
    <property type="match status" value="1"/>
</dbReference>
<feature type="region of interest" description="Disordered" evidence="15">
    <location>
        <begin position="13"/>
        <end position="34"/>
    </location>
</feature>
<evidence type="ECO:0000256" key="12">
    <source>
        <dbReference type="ARBA" id="ARBA00034808"/>
    </source>
</evidence>
<dbReference type="EC" id="5.6.2.4" evidence="12"/>
<organism evidence="18 19">
    <name type="scientific">Gardnerella vaginalis</name>
    <dbReference type="NCBI Taxonomy" id="2702"/>
    <lineage>
        <taxon>Bacteria</taxon>
        <taxon>Bacillati</taxon>
        <taxon>Actinomycetota</taxon>
        <taxon>Actinomycetes</taxon>
        <taxon>Bifidobacteriales</taxon>
        <taxon>Bifidobacteriaceae</taxon>
        <taxon>Gardnerella</taxon>
    </lineage>
</organism>
<dbReference type="GO" id="GO:0003677">
    <property type="term" value="F:DNA binding"/>
    <property type="evidence" value="ECO:0007669"/>
    <property type="project" value="UniProtKB-KW"/>
</dbReference>
<keyword evidence="6" id="KW-0269">Exonuclease</keyword>
<proteinExistence type="predicted"/>
<keyword evidence="3" id="KW-0227">DNA damage</keyword>
<keyword evidence="1" id="KW-0540">Nuclease</keyword>